<accession>A0A448D6Z8</accession>
<sequence length="151" mass="17811">MKKVQKKFHKQINNNVERDDNIVLNNILSEGLLVNYSVVDEVKILLFFTKKYVVTLSDNYRFSTDIEFAEGYLNKKISLKQLNQRENLALRYLDSLNNEFEKSIQELTLYFLNANFLDGVEQDQDVGGFLYLLSNVQKDLCKKFYDFLKET</sequence>
<keyword evidence="2" id="KW-1185">Reference proteome</keyword>
<dbReference type="AlphaFoldDB" id="A0A448D6Z8"/>
<evidence type="ECO:0000313" key="2">
    <source>
        <dbReference type="Proteomes" id="UP000279284"/>
    </source>
</evidence>
<dbReference type="KEGG" id="nci:NCTC10296_00815"/>
<dbReference type="Proteomes" id="UP000279284">
    <property type="component" value="Chromosome"/>
</dbReference>
<dbReference type="RefSeq" id="WP_126326576.1">
    <property type="nucleotide sequence ID" value="NZ_CAUJPY010000059.1"/>
</dbReference>
<evidence type="ECO:0000313" key="1">
    <source>
        <dbReference type="EMBL" id="VEF00360.1"/>
    </source>
</evidence>
<reference evidence="1 2" key="1">
    <citation type="submission" date="2018-12" db="EMBL/GenBank/DDBJ databases">
        <authorList>
            <consortium name="Pathogen Informatics"/>
        </authorList>
    </citation>
    <scope>NUCLEOTIDE SEQUENCE [LARGE SCALE GENOMIC DNA]</scope>
    <source>
        <strain evidence="1 2">NCTC10296</strain>
    </source>
</reference>
<name>A0A448D6Z8_9NEIS</name>
<dbReference type="EMBL" id="LR134313">
    <property type="protein sequence ID" value="VEF00360.1"/>
    <property type="molecule type" value="Genomic_DNA"/>
</dbReference>
<organism evidence="1 2">
    <name type="scientific">Neisseria canis</name>
    <dbReference type="NCBI Taxonomy" id="493"/>
    <lineage>
        <taxon>Bacteria</taxon>
        <taxon>Pseudomonadati</taxon>
        <taxon>Pseudomonadota</taxon>
        <taxon>Betaproteobacteria</taxon>
        <taxon>Neisseriales</taxon>
        <taxon>Neisseriaceae</taxon>
        <taxon>Neisseria</taxon>
    </lineage>
</organism>
<protein>
    <submittedName>
        <fullName evidence="1">Uncharacterized protein</fullName>
    </submittedName>
</protein>
<gene>
    <name evidence="1" type="ORF">NCTC10296_00815</name>
</gene>
<proteinExistence type="predicted"/>